<evidence type="ECO:0000256" key="6">
    <source>
        <dbReference type="ARBA" id="ARBA00022989"/>
    </source>
</evidence>
<evidence type="ECO:0000256" key="1">
    <source>
        <dbReference type="ARBA" id="ARBA00004429"/>
    </source>
</evidence>
<keyword evidence="7 9" id="KW-0472">Membrane</keyword>
<organism evidence="10 11">
    <name type="scientific">Dyella halodurans</name>
    <dbReference type="NCBI Taxonomy" id="1920171"/>
    <lineage>
        <taxon>Bacteria</taxon>
        <taxon>Pseudomonadati</taxon>
        <taxon>Pseudomonadota</taxon>
        <taxon>Gammaproteobacteria</taxon>
        <taxon>Lysobacterales</taxon>
        <taxon>Rhodanobacteraceae</taxon>
        <taxon>Dyella</taxon>
    </lineage>
</organism>
<feature type="transmembrane region" description="Helical" evidence="9">
    <location>
        <begin position="80"/>
        <end position="98"/>
    </location>
</feature>
<protein>
    <submittedName>
        <fullName evidence="10">YeeE/YedE family protein</fullName>
    </submittedName>
</protein>
<evidence type="ECO:0000256" key="4">
    <source>
        <dbReference type="ARBA" id="ARBA00022519"/>
    </source>
</evidence>
<keyword evidence="11" id="KW-1185">Reference proteome</keyword>
<comment type="subcellular location">
    <subcellularLocation>
        <location evidence="1">Cell inner membrane</location>
        <topology evidence="1">Multi-pass membrane protein</topology>
    </subcellularLocation>
</comment>
<proteinExistence type="inferred from homology"/>
<dbReference type="Pfam" id="PF04143">
    <property type="entry name" value="Sulf_transp"/>
    <property type="match status" value="1"/>
</dbReference>
<evidence type="ECO:0000256" key="3">
    <source>
        <dbReference type="ARBA" id="ARBA00022475"/>
    </source>
</evidence>
<accession>A0ABV9BYY0</accession>
<comment type="similarity">
    <text evidence="8">Belongs to the TsuA/YedE (TC 9.B.102) family.</text>
</comment>
<dbReference type="PANTHER" id="PTHR30574">
    <property type="entry name" value="INNER MEMBRANE PROTEIN YEDE"/>
    <property type="match status" value="1"/>
</dbReference>
<keyword evidence="3" id="KW-1003">Cell membrane</keyword>
<evidence type="ECO:0000313" key="11">
    <source>
        <dbReference type="Proteomes" id="UP001595961"/>
    </source>
</evidence>
<dbReference type="InterPro" id="IPR007272">
    <property type="entry name" value="Sulf_transp_TsuA/YedE"/>
</dbReference>
<keyword evidence="6 9" id="KW-1133">Transmembrane helix</keyword>
<keyword evidence="5 9" id="KW-0812">Transmembrane</keyword>
<evidence type="ECO:0000256" key="5">
    <source>
        <dbReference type="ARBA" id="ARBA00022692"/>
    </source>
</evidence>
<evidence type="ECO:0000256" key="2">
    <source>
        <dbReference type="ARBA" id="ARBA00022448"/>
    </source>
</evidence>
<name>A0ABV9BYY0_9GAMM</name>
<dbReference type="PANTHER" id="PTHR30574:SF1">
    <property type="entry name" value="SULPHUR TRANSPORT DOMAIN-CONTAINING PROTEIN"/>
    <property type="match status" value="1"/>
</dbReference>
<feature type="transmembrane region" description="Helical" evidence="9">
    <location>
        <begin position="119"/>
        <end position="140"/>
    </location>
</feature>
<keyword evidence="4" id="KW-0997">Cell inner membrane</keyword>
<gene>
    <name evidence="10" type="ORF">ACFO5W_04750</name>
</gene>
<evidence type="ECO:0000256" key="7">
    <source>
        <dbReference type="ARBA" id="ARBA00023136"/>
    </source>
</evidence>
<dbReference type="RefSeq" id="WP_323134932.1">
    <property type="nucleotide sequence ID" value="NZ_JAPDPF010000005.1"/>
</dbReference>
<dbReference type="Proteomes" id="UP001595961">
    <property type="component" value="Unassembled WGS sequence"/>
</dbReference>
<evidence type="ECO:0000256" key="9">
    <source>
        <dbReference type="SAM" id="Phobius"/>
    </source>
</evidence>
<evidence type="ECO:0000313" key="10">
    <source>
        <dbReference type="EMBL" id="MFC4525939.1"/>
    </source>
</evidence>
<reference evidence="11" key="1">
    <citation type="journal article" date="2019" name="Int. J. Syst. Evol. Microbiol.">
        <title>The Global Catalogue of Microorganisms (GCM) 10K type strain sequencing project: providing services to taxonomists for standard genome sequencing and annotation.</title>
        <authorList>
            <consortium name="The Broad Institute Genomics Platform"/>
            <consortium name="The Broad Institute Genome Sequencing Center for Infectious Disease"/>
            <person name="Wu L."/>
            <person name="Ma J."/>
        </authorList>
    </citation>
    <scope>NUCLEOTIDE SEQUENCE [LARGE SCALE GENOMIC DNA]</scope>
    <source>
        <strain evidence="11">CCM 4481</strain>
    </source>
</reference>
<feature type="transmembrane region" description="Helical" evidence="9">
    <location>
        <begin position="50"/>
        <end position="68"/>
    </location>
</feature>
<feature type="transmembrane region" description="Helical" evidence="9">
    <location>
        <begin position="6"/>
        <end position="29"/>
    </location>
</feature>
<dbReference type="EMBL" id="JBHSGA010000008">
    <property type="protein sequence ID" value="MFC4525939.1"/>
    <property type="molecule type" value="Genomic_DNA"/>
</dbReference>
<keyword evidence="2" id="KW-0813">Transport</keyword>
<sequence>MGEPVHPWILSTLGGVLIGLSAVMLMGTLGRIAGISGIASGLLTGASDRGWRVAFVLGLVAAPLLLLLLRGDAGIGAPQVGWPLMAVAGLLVGFGTRLGSGCTSGHGVCGMARLSPRSLLATLVFVLSGVVTVFVMRHLLGSGGA</sequence>
<evidence type="ECO:0000256" key="8">
    <source>
        <dbReference type="ARBA" id="ARBA00035655"/>
    </source>
</evidence>
<comment type="caution">
    <text evidence="10">The sequence shown here is derived from an EMBL/GenBank/DDBJ whole genome shotgun (WGS) entry which is preliminary data.</text>
</comment>